<evidence type="ECO:0000256" key="3">
    <source>
        <dbReference type="ARBA" id="ARBA00022692"/>
    </source>
</evidence>
<dbReference type="Pfam" id="PF00664">
    <property type="entry name" value="ABC_membrane"/>
    <property type="match status" value="3"/>
</dbReference>
<evidence type="ECO:0000256" key="7">
    <source>
        <dbReference type="ARBA" id="ARBA00022989"/>
    </source>
</evidence>
<evidence type="ECO:0000313" key="14">
    <source>
        <dbReference type="Proteomes" id="UP000030765"/>
    </source>
</evidence>
<dbReference type="PANTHER" id="PTHR24223:SF443">
    <property type="entry name" value="MULTIDRUG-RESISTANCE LIKE PROTEIN 1, ISOFORM I"/>
    <property type="match status" value="1"/>
</dbReference>
<dbReference type="GO" id="GO:0005524">
    <property type="term" value="F:ATP binding"/>
    <property type="evidence" value="ECO:0007669"/>
    <property type="project" value="UniProtKB-KW"/>
</dbReference>
<dbReference type="Gene3D" id="1.20.1560.10">
    <property type="entry name" value="ABC transporter type 1, transmembrane domain"/>
    <property type="match status" value="4"/>
</dbReference>
<dbReference type="PANTHER" id="PTHR24223">
    <property type="entry name" value="ATP-BINDING CASSETTE SUB-FAMILY C"/>
    <property type="match status" value="1"/>
</dbReference>
<dbReference type="InterPro" id="IPR050173">
    <property type="entry name" value="ABC_transporter_C-like"/>
</dbReference>
<evidence type="ECO:0000313" key="12">
    <source>
        <dbReference type="EMBL" id="KFB46634.1"/>
    </source>
</evidence>
<protein>
    <submittedName>
        <fullName evidence="12">AGAP009835-PA-like protein</fullName>
    </submittedName>
</protein>
<evidence type="ECO:0000313" key="13">
    <source>
        <dbReference type="EnsemblMetazoa" id="ASIC014539-PA"/>
    </source>
</evidence>
<accession>A0A084W8U0</accession>
<evidence type="ECO:0000256" key="4">
    <source>
        <dbReference type="ARBA" id="ARBA00022737"/>
    </source>
</evidence>
<comment type="subcellular location">
    <subcellularLocation>
        <location evidence="1">Endomembrane system</location>
        <topology evidence="1">Multi-pass membrane protein</topology>
    </subcellularLocation>
</comment>
<dbReference type="OrthoDB" id="7991747at2759"/>
<sequence length="319" mass="35666">MASFACSLSFALGALVAAREMHVLLLRYVLRWPMEMFDTTPLGRVLNRFSKDVDVLDNTLPQVLRSCLMMLFGLFVFINLLSTLLATLFLYIGALEASKTLHKTLLRCVIRAPLSSFFDVTPIGRILNRFSQDVETVDSELPSTLRAWMLVVGSLRATRVLHRVLLAGVLRSGMTFFDTTPRGRIIARFSNDINTLDYNLPMNIKNFIPTVLRVCIARVAFDVTLFLGCWAAAVRVHELLLSNVLHIPMEFFDTTPIGRILQRFSKDVDVLDTKLPELLCDWVICALEVRVEHTRGVVPCHGSGKGAADDGGLSVSSFF</sequence>
<keyword evidence="8 9" id="KW-0472">Membrane</keyword>
<evidence type="ECO:0000259" key="11">
    <source>
        <dbReference type="PROSITE" id="PS50929"/>
    </source>
</evidence>
<evidence type="ECO:0000256" key="9">
    <source>
        <dbReference type="SAM" id="Phobius"/>
    </source>
</evidence>
<dbReference type="EnsemblMetazoa" id="ASIC014539-RA">
    <property type="protein sequence ID" value="ASIC014539-PA"/>
    <property type="gene ID" value="ASIC014539"/>
</dbReference>
<reference evidence="12 14" key="1">
    <citation type="journal article" date="2014" name="BMC Genomics">
        <title>Genome sequence of Anopheles sinensis provides insight into genetics basis of mosquito competence for malaria parasites.</title>
        <authorList>
            <person name="Zhou D."/>
            <person name="Zhang D."/>
            <person name="Ding G."/>
            <person name="Shi L."/>
            <person name="Hou Q."/>
            <person name="Ye Y."/>
            <person name="Xu Y."/>
            <person name="Zhou H."/>
            <person name="Xiong C."/>
            <person name="Li S."/>
            <person name="Yu J."/>
            <person name="Hong S."/>
            <person name="Yu X."/>
            <person name="Zou P."/>
            <person name="Chen C."/>
            <person name="Chang X."/>
            <person name="Wang W."/>
            <person name="Lv Y."/>
            <person name="Sun Y."/>
            <person name="Ma L."/>
            <person name="Shen B."/>
            <person name="Zhu C."/>
        </authorList>
    </citation>
    <scope>NUCLEOTIDE SEQUENCE [LARGE SCALE GENOMIC DNA]</scope>
</reference>
<feature type="signal peptide" evidence="10">
    <location>
        <begin position="1"/>
        <end position="18"/>
    </location>
</feature>
<keyword evidence="4" id="KW-0677">Repeat</keyword>
<dbReference type="AlphaFoldDB" id="A0A084W8U0"/>
<dbReference type="VEuPathDB" id="VectorBase:ASIC014539"/>
<keyword evidence="7 9" id="KW-1133">Transmembrane helix</keyword>
<evidence type="ECO:0000256" key="1">
    <source>
        <dbReference type="ARBA" id="ARBA00004127"/>
    </source>
</evidence>
<evidence type="ECO:0000256" key="5">
    <source>
        <dbReference type="ARBA" id="ARBA00022741"/>
    </source>
</evidence>
<keyword evidence="3 9" id="KW-0812">Transmembrane</keyword>
<keyword evidence="14" id="KW-1185">Reference proteome</keyword>
<organism evidence="12">
    <name type="scientific">Anopheles sinensis</name>
    <name type="common">Mosquito</name>
    <dbReference type="NCBI Taxonomy" id="74873"/>
    <lineage>
        <taxon>Eukaryota</taxon>
        <taxon>Metazoa</taxon>
        <taxon>Ecdysozoa</taxon>
        <taxon>Arthropoda</taxon>
        <taxon>Hexapoda</taxon>
        <taxon>Insecta</taxon>
        <taxon>Pterygota</taxon>
        <taxon>Neoptera</taxon>
        <taxon>Endopterygota</taxon>
        <taxon>Diptera</taxon>
        <taxon>Nematocera</taxon>
        <taxon>Culicoidea</taxon>
        <taxon>Culicidae</taxon>
        <taxon>Anophelinae</taxon>
        <taxon>Anopheles</taxon>
    </lineage>
</organism>
<dbReference type="FunFam" id="1.20.1560.10:FF:000301">
    <property type="entry name" value="AGAP009835-PA"/>
    <property type="match status" value="1"/>
</dbReference>
<feature type="transmembrane region" description="Helical" evidence="9">
    <location>
        <begin position="68"/>
        <end position="93"/>
    </location>
</feature>
<evidence type="ECO:0000256" key="2">
    <source>
        <dbReference type="ARBA" id="ARBA00022448"/>
    </source>
</evidence>
<keyword evidence="2" id="KW-0813">Transport</keyword>
<feature type="domain" description="ABC transmembrane type-1" evidence="11">
    <location>
        <begin position="1"/>
        <end position="90"/>
    </location>
</feature>
<dbReference type="EMBL" id="ATLV01021514">
    <property type="status" value="NOT_ANNOTATED_CDS"/>
    <property type="molecule type" value="Genomic_DNA"/>
</dbReference>
<dbReference type="VEuPathDB" id="VectorBase:ASIS006199"/>
<keyword evidence="5" id="KW-0547">Nucleotide-binding</keyword>
<dbReference type="GO" id="GO:0012505">
    <property type="term" value="C:endomembrane system"/>
    <property type="evidence" value="ECO:0007669"/>
    <property type="project" value="UniProtKB-SubCell"/>
</dbReference>
<dbReference type="InterPro" id="IPR011527">
    <property type="entry name" value="ABC1_TM_dom"/>
</dbReference>
<dbReference type="SUPFAM" id="SSF90123">
    <property type="entry name" value="ABC transporter transmembrane region"/>
    <property type="match status" value="4"/>
</dbReference>
<dbReference type="PROSITE" id="PS50929">
    <property type="entry name" value="ABC_TM1F"/>
    <property type="match status" value="3"/>
</dbReference>
<evidence type="ECO:0000256" key="8">
    <source>
        <dbReference type="ARBA" id="ARBA00023136"/>
    </source>
</evidence>
<reference evidence="13" key="2">
    <citation type="submission" date="2020-05" db="UniProtKB">
        <authorList>
            <consortium name="EnsemblMetazoa"/>
        </authorList>
    </citation>
    <scope>IDENTIFICATION</scope>
</reference>
<dbReference type="Proteomes" id="UP000030765">
    <property type="component" value="Unassembled WGS sequence"/>
</dbReference>
<evidence type="ECO:0000256" key="6">
    <source>
        <dbReference type="ARBA" id="ARBA00022840"/>
    </source>
</evidence>
<evidence type="ECO:0000256" key="10">
    <source>
        <dbReference type="SAM" id="SignalP"/>
    </source>
</evidence>
<dbReference type="GO" id="GO:0140359">
    <property type="term" value="F:ABC-type transporter activity"/>
    <property type="evidence" value="ECO:0007669"/>
    <property type="project" value="InterPro"/>
</dbReference>
<dbReference type="OMA" id="WVICALE"/>
<gene>
    <name evidence="12" type="ORF">ZHAS_00014539</name>
</gene>
<dbReference type="EMBL" id="KE525319">
    <property type="protein sequence ID" value="KFB46634.1"/>
    <property type="molecule type" value="Genomic_DNA"/>
</dbReference>
<feature type="domain" description="ABC transmembrane type-1" evidence="11">
    <location>
        <begin position="235"/>
        <end position="279"/>
    </location>
</feature>
<feature type="domain" description="ABC transmembrane type-1" evidence="11">
    <location>
        <begin position="143"/>
        <end position="217"/>
    </location>
</feature>
<proteinExistence type="predicted"/>
<dbReference type="GO" id="GO:0016020">
    <property type="term" value="C:membrane"/>
    <property type="evidence" value="ECO:0007669"/>
    <property type="project" value="InterPro"/>
</dbReference>
<keyword evidence="6" id="KW-0067">ATP-binding</keyword>
<dbReference type="InterPro" id="IPR036640">
    <property type="entry name" value="ABC1_TM_sf"/>
</dbReference>
<feature type="chain" id="PRO_5001784515" evidence="10">
    <location>
        <begin position="19"/>
        <end position="319"/>
    </location>
</feature>
<dbReference type="STRING" id="74873.A0A084W8U0"/>
<keyword evidence="10" id="KW-0732">Signal</keyword>
<name>A0A084W8U0_ANOSI</name>